<keyword evidence="3" id="KW-1185">Reference proteome</keyword>
<feature type="region of interest" description="Disordered" evidence="1">
    <location>
        <begin position="26"/>
        <end position="122"/>
    </location>
</feature>
<evidence type="ECO:0000313" key="3">
    <source>
        <dbReference type="Proteomes" id="UP001279734"/>
    </source>
</evidence>
<proteinExistence type="predicted"/>
<dbReference type="Proteomes" id="UP001279734">
    <property type="component" value="Unassembled WGS sequence"/>
</dbReference>
<dbReference type="AlphaFoldDB" id="A0AAD3SD29"/>
<comment type="caution">
    <text evidence="2">The sequence shown here is derived from an EMBL/GenBank/DDBJ whole genome shotgun (WGS) entry which is preliminary data.</text>
</comment>
<evidence type="ECO:0000256" key="1">
    <source>
        <dbReference type="SAM" id="MobiDB-lite"/>
    </source>
</evidence>
<feature type="compositionally biased region" description="Basic and acidic residues" evidence="1">
    <location>
        <begin position="59"/>
        <end position="70"/>
    </location>
</feature>
<dbReference type="EMBL" id="BSYO01000008">
    <property type="protein sequence ID" value="GMH08556.1"/>
    <property type="molecule type" value="Genomic_DNA"/>
</dbReference>
<feature type="compositionally biased region" description="Polar residues" evidence="1">
    <location>
        <begin position="104"/>
        <end position="116"/>
    </location>
</feature>
<gene>
    <name evidence="2" type="ORF">Nepgr_010396</name>
</gene>
<protein>
    <submittedName>
        <fullName evidence="2">Uncharacterized protein</fullName>
    </submittedName>
</protein>
<sequence>MGNVKLVLQALCNRTGIPWMGAAPLVSEASSSRRGRRRTATPGGVQNRVQSGVESYPSWDDRRESPEQRNPRNSCGQRRPTAANSNSERPPVRKAVTIDKSSRTLRTTQSSATLSTCGEGHPTRRWRRRSGYCEITCTRRDPHNPPPTFKGHPSPWTCALSHYPANLRCSSREGYDRARTRWTISTVFAPICTYREQARL</sequence>
<reference evidence="2" key="1">
    <citation type="submission" date="2023-05" db="EMBL/GenBank/DDBJ databases">
        <title>Nepenthes gracilis genome sequencing.</title>
        <authorList>
            <person name="Fukushima K."/>
        </authorList>
    </citation>
    <scope>NUCLEOTIDE SEQUENCE</scope>
    <source>
        <strain evidence="2">SING2019-196</strain>
    </source>
</reference>
<name>A0AAD3SD29_NEPGR</name>
<organism evidence="2 3">
    <name type="scientific">Nepenthes gracilis</name>
    <name type="common">Slender pitcher plant</name>
    <dbReference type="NCBI Taxonomy" id="150966"/>
    <lineage>
        <taxon>Eukaryota</taxon>
        <taxon>Viridiplantae</taxon>
        <taxon>Streptophyta</taxon>
        <taxon>Embryophyta</taxon>
        <taxon>Tracheophyta</taxon>
        <taxon>Spermatophyta</taxon>
        <taxon>Magnoliopsida</taxon>
        <taxon>eudicotyledons</taxon>
        <taxon>Gunneridae</taxon>
        <taxon>Pentapetalae</taxon>
        <taxon>Caryophyllales</taxon>
        <taxon>Nepenthaceae</taxon>
        <taxon>Nepenthes</taxon>
    </lineage>
</organism>
<evidence type="ECO:0000313" key="2">
    <source>
        <dbReference type="EMBL" id="GMH08556.1"/>
    </source>
</evidence>
<accession>A0AAD3SD29</accession>
<feature type="compositionally biased region" description="Polar residues" evidence="1">
    <location>
        <begin position="71"/>
        <end position="88"/>
    </location>
</feature>